<evidence type="ECO:0000313" key="2">
    <source>
        <dbReference type="EMBL" id="MCI90082.1"/>
    </source>
</evidence>
<dbReference type="AlphaFoldDB" id="A0A392VRJ1"/>
<keyword evidence="1" id="KW-0472">Membrane</keyword>
<proteinExistence type="predicted"/>
<feature type="transmembrane region" description="Helical" evidence="1">
    <location>
        <begin position="20"/>
        <end position="39"/>
    </location>
</feature>
<evidence type="ECO:0000256" key="1">
    <source>
        <dbReference type="SAM" id="Phobius"/>
    </source>
</evidence>
<keyword evidence="1" id="KW-1133">Transmembrane helix</keyword>
<dbReference type="Proteomes" id="UP000265520">
    <property type="component" value="Unassembled WGS sequence"/>
</dbReference>
<protein>
    <submittedName>
        <fullName evidence="2">Uncharacterized protein</fullName>
    </submittedName>
</protein>
<keyword evidence="1" id="KW-0812">Transmembrane</keyword>
<organism evidence="2 3">
    <name type="scientific">Trifolium medium</name>
    <dbReference type="NCBI Taxonomy" id="97028"/>
    <lineage>
        <taxon>Eukaryota</taxon>
        <taxon>Viridiplantae</taxon>
        <taxon>Streptophyta</taxon>
        <taxon>Embryophyta</taxon>
        <taxon>Tracheophyta</taxon>
        <taxon>Spermatophyta</taxon>
        <taxon>Magnoliopsida</taxon>
        <taxon>eudicotyledons</taxon>
        <taxon>Gunneridae</taxon>
        <taxon>Pentapetalae</taxon>
        <taxon>rosids</taxon>
        <taxon>fabids</taxon>
        <taxon>Fabales</taxon>
        <taxon>Fabaceae</taxon>
        <taxon>Papilionoideae</taxon>
        <taxon>50 kb inversion clade</taxon>
        <taxon>NPAAA clade</taxon>
        <taxon>Hologalegina</taxon>
        <taxon>IRL clade</taxon>
        <taxon>Trifolieae</taxon>
        <taxon>Trifolium</taxon>
    </lineage>
</organism>
<sequence length="46" mass="4815">MVLSLSLRVSVRVSAGDVVFATVAPTVLGCWLVMMKVGLKFFDGGG</sequence>
<dbReference type="EMBL" id="LXQA011234660">
    <property type="protein sequence ID" value="MCI90082.1"/>
    <property type="molecule type" value="Genomic_DNA"/>
</dbReference>
<evidence type="ECO:0000313" key="3">
    <source>
        <dbReference type="Proteomes" id="UP000265520"/>
    </source>
</evidence>
<name>A0A392VRJ1_9FABA</name>
<accession>A0A392VRJ1</accession>
<comment type="caution">
    <text evidence="2">The sequence shown here is derived from an EMBL/GenBank/DDBJ whole genome shotgun (WGS) entry which is preliminary data.</text>
</comment>
<keyword evidence="3" id="KW-1185">Reference proteome</keyword>
<reference evidence="2 3" key="1">
    <citation type="journal article" date="2018" name="Front. Plant Sci.">
        <title>Red Clover (Trifolium pratense) and Zigzag Clover (T. medium) - A Picture of Genomic Similarities and Differences.</title>
        <authorList>
            <person name="Dluhosova J."/>
            <person name="Istvanek J."/>
            <person name="Nedelnik J."/>
            <person name="Repkova J."/>
        </authorList>
    </citation>
    <scope>NUCLEOTIDE SEQUENCE [LARGE SCALE GENOMIC DNA]</scope>
    <source>
        <strain evidence="3">cv. 10/8</strain>
        <tissue evidence="2">Leaf</tissue>
    </source>
</reference>